<protein>
    <submittedName>
        <fullName evidence="2">YonK protein</fullName>
    </submittedName>
</protein>
<feature type="domain" description="Bacillus phage SPbeta YonK" evidence="1">
    <location>
        <begin position="5"/>
        <end position="56"/>
    </location>
</feature>
<dbReference type="InterPro" id="IPR018600">
    <property type="entry name" value="Phage_SP-beta_YonK"/>
</dbReference>
<accession>A0A8S5VDN4</accession>
<dbReference type="Pfam" id="PF09642">
    <property type="entry name" value="YonK"/>
    <property type="match status" value="1"/>
</dbReference>
<proteinExistence type="predicted"/>
<dbReference type="EMBL" id="BK016245">
    <property type="protein sequence ID" value="DAG04784.1"/>
    <property type="molecule type" value="Genomic_DNA"/>
</dbReference>
<sequence length="62" mass="6623">MVAKKSVVFKNAIIDTAEGTITEITKDGENVFNLKEALAKWDGIEGVTINISTSDELLGDPA</sequence>
<dbReference type="Gene3D" id="6.20.120.10">
    <property type="match status" value="1"/>
</dbReference>
<evidence type="ECO:0000313" key="2">
    <source>
        <dbReference type="EMBL" id="DAG04784.1"/>
    </source>
</evidence>
<organism evidence="2">
    <name type="scientific">Siphoviridae sp. ctGa111</name>
    <dbReference type="NCBI Taxonomy" id="2825413"/>
    <lineage>
        <taxon>Viruses</taxon>
        <taxon>Duplodnaviria</taxon>
        <taxon>Heunggongvirae</taxon>
        <taxon>Uroviricota</taxon>
        <taxon>Caudoviricetes</taxon>
    </lineage>
</organism>
<evidence type="ECO:0000259" key="1">
    <source>
        <dbReference type="Pfam" id="PF09642"/>
    </source>
</evidence>
<dbReference type="InterPro" id="IPR037261">
    <property type="entry name" value="YonK_sf"/>
</dbReference>
<name>A0A8S5VDN4_9CAUD</name>
<reference evidence="2" key="1">
    <citation type="journal article" date="2021" name="Proc. Natl. Acad. Sci. U.S.A.">
        <title>A Catalog of Tens of Thousands of Viruses from Human Metagenomes Reveals Hidden Associations with Chronic Diseases.</title>
        <authorList>
            <person name="Tisza M.J."/>
            <person name="Buck C.B."/>
        </authorList>
    </citation>
    <scope>NUCLEOTIDE SEQUENCE</scope>
    <source>
        <strain evidence="2">CtGa111</strain>
    </source>
</reference>